<keyword evidence="6" id="KW-0106">Calcium</keyword>
<evidence type="ECO:0000256" key="4">
    <source>
        <dbReference type="ARBA" id="ARBA00022729"/>
    </source>
</evidence>
<dbReference type="Proteomes" id="UP000678499">
    <property type="component" value="Unassembled WGS sequence"/>
</dbReference>
<dbReference type="PANTHER" id="PTHR45953:SF1">
    <property type="entry name" value="IDURONATE 2-SULFATASE"/>
    <property type="match status" value="1"/>
</dbReference>
<sequence length="548" mass="62088">MKSALLAISFLAVGCIAEEGINLKQHPNILFLVADDLRPFLGTYKNDQMAITPNLDKLAKKSAQFNAAYAQQALCAPSRNSFLTSRRPDTLKLYDFYSYWRNFAGNFTTLPQYLKSHGYHTVSVGKIFHPGISSNFSDDYPHSWSQKPFHPKSEEFKDAKVCSSLDDEKLHRNIVCPVEISKMPGNTLPDIETAQFAIDFLRQRASSSTGVTTPFFLAVGFHKPHIPLKFPKEFSDLYPIENVTLTKHSERPLGYPTVAWNSWLDLRKREDVNNLHLKFPYEPVPDTFAKRIRQAYFASTSYIDHLVGQLLDELSMSKSMASNTIIVFFGDHGWSLGELGEWAKYSNQEAALRVPLILHIPGITDHTPEQIDAPVELLDIFPTLVEAVGLERMPECPSESRISRQVTFCTEGRSLLKLMRGLEKQSKGETIAAAAFSQYPRPGAKPTLRPNSDEPRLRQIQVMGYSVRVPGFRYTEWVRFNPKVFAANWTAVVDVELYDLLRDPDGVVNRAFDMKFAGVRAKPYAKKILKKVNEWLVCAIYLSSSDTY</sequence>
<dbReference type="EMBL" id="CAJPEX010000833">
    <property type="protein sequence ID" value="CAG0917364.1"/>
    <property type="molecule type" value="Genomic_DNA"/>
</dbReference>
<gene>
    <name evidence="9" type="ORF">NMOB1V02_LOCUS4948</name>
</gene>
<keyword evidence="10" id="KW-1185">Reference proteome</keyword>
<feature type="chain" id="PRO_5036210259" description="Sulfatase N-terminal domain-containing protein" evidence="7">
    <location>
        <begin position="18"/>
        <end position="548"/>
    </location>
</feature>
<dbReference type="CDD" id="cd16030">
    <property type="entry name" value="iduronate-2-sulfatase"/>
    <property type="match status" value="1"/>
</dbReference>
<dbReference type="GO" id="GO:0004423">
    <property type="term" value="F:iduronate-2-sulfatase activity"/>
    <property type="evidence" value="ECO:0007669"/>
    <property type="project" value="InterPro"/>
</dbReference>
<keyword evidence="4 7" id="KW-0732">Signal</keyword>
<evidence type="ECO:0000256" key="7">
    <source>
        <dbReference type="SAM" id="SignalP"/>
    </source>
</evidence>
<reference evidence="9" key="1">
    <citation type="submission" date="2020-11" db="EMBL/GenBank/DDBJ databases">
        <authorList>
            <person name="Tran Van P."/>
        </authorList>
    </citation>
    <scope>NUCLEOTIDE SEQUENCE</scope>
</reference>
<dbReference type="PROSITE" id="PS00149">
    <property type="entry name" value="SULFATASE_2"/>
    <property type="match status" value="1"/>
</dbReference>
<dbReference type="Pfam" id="PF00884">
    <property type="entry name" value="Sulfatase"/>
    <property type="match status" value="1"/>
</dbReference>
<dbReference type="EMBL" id="OA882870">
    <property type="protein sequence ID" value="CAD7277212.1"/>
    <property type="molecule type" value="Genomic_DNA"/>
</dbReference>
<evidence type="ECO:0000313" key="9">
    <source>
        <dbReference type="EMBL" id="CAD7277212.1"/>
    </source>
</evidence>
<dbReference type="GO" id="GO:0005737">
    <property type="term" value="C:cytoplasm"/>
    <property type="evidence" value="ECO:0007669"/>
    <property type="project" value="TreeGrafter"/>
</dbReference>
<protein>
    <recommendedName>
        <fullName evidence="8">Sulfatase N-terminal domain-containing protein</fullName>
    </recommendedName>
</protein>
<proteinExistence type="inferred from homology"/>
<evidence type="ECO:0000256" key="3">
    <source>
        <dbReference type="ARBA" id="ARBA00022723"/>
    </source>
</evidence>
<evidence type="ECO:0000256" key="6">
    <source>
        <dbReference type="ARBA" id="ARBA00022837"/>
    </source>
</evidence>
<evidence type="ECO:0000259" key="8">
    <source>
        <dbReference type="Pfam" id="PF00884"/>
    </source>
</evidence>
<evidence type="ECO:0000256" key="2">
    <source>
        <dbReference type="ARBA" id="ARBA00008779"/>
    </source>
</evidence>
<comment type="similarity">
    <text evidence="2">Belongs to the sulfatase family.</text>
</comment>
<feature type="signal peptide" evidence="7">
    <location>
        <begin position="1"/>
        <end position="17"/>
    </location>
</feature>
<dbReference type="GO" id="GO:0046872">
    <property type="term" value="F:metal ion binding"/>
    <property type="evidence" value="ECO:0007669"/>
    <property type="project" value="UniProtKB-KW"/>
</dbReference>
<dbReference type="AlphaFoldDB" id="A0A7R9BNQ8"/>
<organism evidence="9">
    <name type="scientific">Notodromas monacha</name>
    <dbReference type="NCBI Taxonomy" id="399045"/>
    <lineage>
        <taxon>Eukaryota</taxon>
        <taxon>Metazoa</taxon>
        <taxon>Ecdysozoa</taxon>
        <taxon>Arthropoda</taxon>
        <taxon>Crustacea</taxon>
        <taxon>Oligostraca</taxon>
        <taxon>Ostracoda</taxon>
        <taxon>Podocopa</taxon>
        <taxon>Podocopida</taxon>
        <taxon>Cypridocopina</taxon>
        <taxon>Cypridoidea</taxon>
        <taxon>Cyprididae</taxon>
        <taxon>Notodromas</taxon>
    </lineage>
</organism>
<evidence type="ECO:0000313" key="10">
    <source>
        <dbReference type="Proteomes" id="UP000678499"/>
    </source>
</evidence>
<dbReference type="InterPro" id="IPR017850">
    <property type="entry name" value="Alkaline_phosphatase_core_sf"/>
</dbReference>
<dbReference type="Gene3D" id="3.40.720.10">
    <property type="entry name" value="Alkaline Phosphatase, subunit A"/>
    <property type="match status" value="1"/>
</dbReference>
<dbReference type="PROSITE" id="PS51257">
    <property type="entry name" value="PROKAR_LIPOPROTEIN"/>
    <property type="match status" value="1"/>
</dbReference>
<dbReference type="PANTHER" id="PTHR45953">
    <property type="entry name" value="IDURONATE 2-SULFATASE"/>
    <property type="match status" value="1"/>
</dbReference>
<dbReference type="OrthoDB" id="96314at2759"/>
<evidence type="ECO:0000256" key="1">
    <source>
        <dbReference type="ARBA" id="ARBA00001913"/>
    </source>
</evidence>
<evidence type="ECO:0000256" key="5">
    <source>
        <dbReference type="ARBA" id="ARBA00022801"/>
    </source>
</evidence>
<dbReference type="InterPro" id="IPR000917">
    <property type="entry name" value="Sulfatase_N"/>
</dbReference>
<name>A0A7R9BNQ8_9CRUS</name>
<comment type="cofactor">
    <cofactor evidence="1">
        <name>Ca(2+)</name>
        <dbReference type="ChEBI" id="CHEBI:29108"/>
    </cofactor>
</comment>
<keyword evidence="5" id="KW-0378">Hydrolase</keyword>
<dbReference type="InterPro" id="IPR024607">
    <property type="entry name" value="Sulfatase_CS"/>
</dbReference>
<dbReference type="SUPFAM" id="SSF53649">
    <property type="entry name" value="Alkaline phosphatase-like"/>
    <property type="match status" value="1"/>
</dbReference>
<accession>A0A7R9BNQ8</accession>
<keyword evidence="3" id="KW-0479">Metal-binding</keyword>
<feature type="domain" description="Sulfatase N-terminal" evidence="8">
    <location>
        <begin position="27"/>
        <end position="389"/>
    </location>
</feature>
<dbReference type="InterPro" id="IPR035874">
    <property type="entry name" value="IDS"/>
</dbReference>